<name>A0ACC2JTW4_9PEZI</name>
<sequence length="87" mass="9649">MVQLQVISTRLDKITDHLPQPVLAASGGKFGLHPRLGDKRASDTCIRYHPGLKVDFQLADISTPLKVRMPIRLQPSYASELNTNIAQ</sequence>
<proteinExistence type="predicted"/>
<keyword evidence="2" id="KW-1185">Reference proteome</keyword>
<reference evidence="1" key="1">
    <citation type="submission" date="2022-12" db="EMBL/GenBank/DDBJ databases">
        <title>Genome Sequence of Lasiodiplodia mahajangana.</title>
        <authorList>
            <person name="Buettner E."/>
        </authorList>
    </citation>
    <scope>NUCLEOTIDE SEQUENCE</scope>
    <source>
        <strain evidence="1">VT137</strain>
    </source>
</reference>
<evidence type="ECO:0000313" key="1">
    <source>
        <dbReference type="EMBL" id="KAJ8130846.1"/>
    </source>
</evidence>
<gene>
    <name evidence="1" type="ORF">O1611_g2776</name>
</gene>
<comment type="caution">
    <text evidence="1">The sequence shown here is derived from an EMBL/GenBank/DDBJ whole genome shotgun (WGS) entry which is preliminary data.</text>
</comment>
<accession>A0ACC2JTW4</accession>
<dbReference type="Proteomes" id="UP001153332">
    <property type="component" value="Unassembled WGS sequence"/>
</dbReference>
<organism evidence="1 2">
    <name type="scientific">Lasiodiplodia mahajangana</name>
    <dbReference type="NCBI Taxonomy" id="1108764"/>
    <lineage>
        <taxon>Eukaryota</taxon>
        <taxon>Fungi</taxon>
        <taxon>Dikarya</taxon>
        <taxon>Ascomycota</taxon>
        <taxon>Pezizomycotina</taxon>
        <taxon>Dothideomycetes</taxon>
        <taxon>Dothideomycetes incertae sedis</taxon>
        <taxon>Botryosphaeriales</taxon>
        <taxon>Botryosphaeriaceae</taxon>
        <taxon>Lasiodiplodia</taxon>
    </lineage>
</organism>
<evidence type="ECO:0000313" key="2">
    <source>
        <dbReference type="Proteomes" id="UP001153332"/>
    </source>
</evidence>
<protein>
    <submittedName>
        <fullName evidence="1">Uncharacterized protein</fullName>
    </submittedName>
</protein>
<dbReference type="EMBL" id="JAPUUL010000410">
    <property type="protein sequence ID" value="KAJ8130846.1"/>
    <property type="molecule type" value="Genomic_DNA"/>
</dbReference>